<sequence>MSTTPLRFASLVRPRSRPTSMSMSVSSPRFRLIEHVIPNTPVNQAQANARLIHSSYPKMFPTSHSPNPTSLSHTAHPTPPHQQPHVTSHPTSGTHGHAHGPGHQHAPPRSGSGKKKSPHMVWYREIVPAMIPIFLISTTLFLSLSLIRTHLSHSKYLSESTSKIEELEAQLAQLRLEQRRSRVREKRERERILPLVVERVLQRVGVVGGEEDEGDGDEEEEEQREMVRLL</sequence>
<feature type="compositionally biased region" description="Acidic residues" evidence="2">
    <location>
        <begin position="209"/>
        <end position="223"/>
    </location>
</feature>
<organism evidence="4 5">
    <name type="scientific">Kwoniella heveanensis BCC8398</name>
    <dbReference type="NCBI Taxonomy" id="1296120"/>
    <lineage>
        <taxon>Eukaryota</taxon>
        <taxon>Fungi</taxon>
        <taxon>Dikarya</taxon>
        <taxon>Basidiomycota</taxon>
        <taxon>Agaricomycotina</taxon>
        <taxon>Tremellomycetes</taxon>
        <taxon>Tremellales</taxon>
        <taxon>Cryptococcaceae</taxon>
        <taxon>Kwoniella</taxon>
    </lineage>
</organism>
<dbReference type="OrthoDB" id="2565373at2759"/>
<feature type="region of interest" description="Disordered" evidence="2">
    <location>
        <begin position="207"/>
        <end position="230"/>
    </location>
</feature>
<feature type="region of interest" description="Disordered" evidence="2">
    <location>
        <begin position="1"/>
        <end position="23"/>
    </location>
</feature>
<keyword evidence="3" id="KW-0472">Membrane</keyword>
<evidence type="ECO:0000256" key="2">
    <source>
        <dbReference type="SAM" id="MobiDB-lite"/>
    </source>
</evidence>
<keyword evidence="1" id="KW-0175">Coiled coil</keyword>
<keyword evidence="3" id="KW-1133">Transmembrane helix</keyword>
<feature type="coiled-coil region" evidence="1">
    <location>
        <begin position="157"/>
        <end position="184"/>
    </location>
</feature>
<keyword evidence="3" id="KW-0812">Transmembrane</keyword>
<dbReference type="EMBL" id="KV700130">
    <property type="protein sequence ID" value="OCF32048.1"/>
    <property type="molecule type" value="Genomic_DNA"/>
</dbReference>
<dbReference type="AlphaFoldDB" id="A0A1B9GM14"/>
<feature type="transmembrane region" description="Helical" evidence="3">
    <location>
        <begin position="126"/>
        <end position="147"/>
    </location>
</feature>
<protein>
    <submittedName>
        <fullName evidence="4">Uncharacterized protein</fullName>
    </submittedName>
</protein>
<evidence type="ECO:0000256" key="1">
    <source>
        <dbReference type="SAM" id="Coils"/>
    </source>
</evidence>
<name>A0A1B9GM14_9TREE</name>
<reference evidence="4 5" key="1">
    <citation type="submission" date="2013-07" db="EMBL/GenBank/DDBJ databases">
        <title>The Genome Sequence of Cryptococcus heveanensis BCC8398.</title>
        <authorList>
            <consortium name="The Broad Institute Genome Sequencing Platform"/>
            <person name="Cuomo C."/>
            <person name="Litvintseva A."/>
            <person name="Chen Y."/>
            <person name="Heitman J."/>
            <person name="Sun S."/>
            <person name="Springer D."/>
            <person name="Dromer F."/>
            <person name="Young S.K."/>
            <person name="Zeng Q."/>
            <person name="Gargeya S."/>
            <person name="Fitzgerald M."/>
            <person name="Abouelleil A."/>
            <person name="Alvarado L."/>
            <person name="Berlin A.M."/>
            <person name="Chapman S.B."/>
            <person name="Dewar J."/>
            <person name="Goldberg J."/>
            <person name="Griggs A."/>
            <person name="Gujja S."/>
            <person name="Hansen M."/>
            <person name="Howarth C."/>
            <person name="Imamovic A."/>
            <person name="Larimer J."/>
            <person name="McCowan C."/>
            <person name="Murphy C."/>
            <person name="Pearson M."/>
            <person name="Priest M."/>
            <person name="Roberts A."/>
            <person name="Saif S."/>
            <person name="Shea T."/>
            <person name="Sykes S."/>
            <person name="Wortman J."/>
            <person name="Nusbaum C."/>
            <person name="Birren B."/>
        </authorList>
    </citation>
    <scope>NUCLEOTIDE SEQUENCE [LARGE SCALE GENOMIC DNA]</scope>
    <source>
        <strain evidence="4 5">BCC8398</strain>
    </source>
</reference>
<feature type="region of interest" description="Disordered" evidence="2">
    <location>
        <begin position="56"/>
        <end position="116"/>
    </location>
</feature>
<evidence type="ECO:0000256" key="3">
    <source>
        <dbReference type="SAM" id="Phobius"/>
    </source>
</evidence>
<gene>
    <name evidence="4" type="ORF">I316_06204</name>
</gene>
<feature type="compositionally biased region" description="Polar residues" evidence="2">
    <location>
        <begin position="62"/>
        <end position="71"/>
    </location>
</feature>
<proteinExistence type="predicted"/>
<keyword evidence="5" id="KW-1185">Reference proteome</keyword>
<feature type="compositionally biased region" description="Low complexity" evidence="2">
    <location>
        <begin position="83"/>
        <end position="95"/>
    </location>
</feature>
<dbReference type="Proteomes" id="UP000092666">
    <property type="component" value="Unassembled WGS sequence"/>
</dbReference>
<reference evidence="5" key="2">
    <citation type="submission" date="2013-12" db="EMBL/GenBank/DDBJ databases">
        <title>Evolution of pathogenesis and genome organization in the Tremellales.</title>
        <authorList>
            <person name="Cuomo C."/>
            <person name="Litvintseva A."/>
            <person name="Heitman J."/>
            <person name="Chen Y."/>
            <person name="Sun S."/>
            <person name="Springer D."/>
            <person name="Dromer F."/>
            <person name="Young S."/>
            <person name="Zeng Q."/>
            <person name="Chapman S."/>
            <person name="Gujja S."/>
            <person name="Saif S."/>
            <person name="Birren B."/>
        </authorList>
    </citation>
    <scope>NUCLEOTIDE SEQUENCE [LARGE SCALE GENOMIC DNA]</scope>
    <source>
        <strain evidence="5">BCC8398</strain>
    </source>
</reference>
<evidence type="ECO:0000313" key="4">
    <source>
        <dbReference type="EMBL" id="OCF32048.1"/>
    </source>
</evidence>
<accession>A0A1B9GM14</accession>
<evidence type="ECO:0000313" key="5">
    <source>
        <dbReference type="Proteomes" id="UP000092666"/>
    </source>
</evidence>